<dbReference type="InterPro" id="IPR007159">
    <property type="entry name" value="SpoVT-AbrB_dom"/>
</dbReference>
<dbReference type="STRING" id="1346791.M529_03655"/>
<evidence type="ECO:0000313" key="3">
    <source>
        <dbReference type="EMBL" id="EQB33580.1"/>
    </source>
</evidence>
<dbReference type="InterPro" id="IPR037914">
    <property type="entry name" value="SpoVT-AbrB_sf"/>
</dbReference>
<comment type="caution">
    <text evidence="3">The sequence shown here is derived from an EMBL/GenBank/DDBJ whole genome shotgun (WGS) entry which is preliminary data.</text>
</comment>
<organism evidence="3 4">
    <name type="scientific">Sphingobium ummariense RL-3</name>
    <dbReference type="NCBI Taxonomy" id="1346791"/>
    <lineage>
        <taxon>Bacteria</taxon>
        <taxon>Pseudomonadati</taxon>
        <taxon>Pseudomonadota</taxon>
        <taxon>Alphaproteobacteria</taxon>
        <taxon>Sphingomonadales</taxon>
        <taxon>Sphingomonadaceae</taxon>
        <taxon>Sphingobium</taxon>
    </lineage>
</organism>
<evidence type="ECO:0000259" key="2">
    <source>
        <dbReference type="SMART" id="SM00966"/>
    </source>
</evidence>
<name>T0IXS4_9SPHN</name>
<dbReference type="Gene3D" id="2.10.260.10">
    <property type="match status" value="1"/>
</dbReference>
<dbReference type="SMART" id="SM00966">
    <property type="entry name" value="SpoVT_AbrB"/>
    <property type="match status" value="1"/>
</dbReference>
<evidence type="ECO:0000313" key="4">
    <source>
        <dbReference type="Proteomes" id="UP000015523"/>
    </source>
</evidence>
<accession>T0IXS4</accession>
<protein>
    <submittedName>
        <fullName evidence="3">Antitoxin</fullName>
    </submittedName>
</protein>
<dbReference type="PATRIC" id="fig|1346791.3.peg.708"/>
<dbReference type="GO" id="GO:0003677">
    <property type="term" value="F:DNA binding"/>
    <property type="evidence" value="ECO:0007669"/>
    <property type="project" value="InterPro"/>
</dbReference>
<dbReference type="SUPFAM" id="SSF89447">
    <property type="entry name" value="AbrB/MazE/MraZ-like"/>
    <property type="match status" value="1"/>
</dbReference>
<feature type="region of interest" description="Disordered" evidence="1">
    <location>
        <begin position="65"/>
        <end position="89"/>
    </location>
</feature>
<reference evidence="3 4" key="1">
    <citation type="journal article" date="2013" name="Genome Announc.">
        <title>Draft Genome Sequence of Sphingobium ummariense Strain RL-3, a Hexachlorocyclohexane-Degrading Bacterium.</title>
        <authorList>
            <person name="Kohli P."/>
            <person name="Dua A."/>
            <person name="Sangwan N."/>
            <person name="Oldach P."/>
            <person name="Khurana J.P."/>
            <person name="Lal R."/>
        </authorList>
    </citation>
    <scope>NUCLEOTIDE SEQUENCE [LARGE SCALE GENOMIC DNA]</scope>
    <source>
        <strain evidence="3 4">RL-3</strain>
    </source>
</reference>
<dbReference type="AlphaFoldDB" id="T0IXS4"/>
<evidence type="ECO:0000256" key="1">
    <source>
        <dbReference type="SAM" id="MobiDB-lite"/>
    </source>
</evidence>
<gene>
    <name evidence="3" type="ORF">M529_03655</name>
</gene>
<keyword evidence="4" id="KW-1185">Reference proteome</keyword>
<sequence>MEALMHTTSLRKVGGSVMLAVPPALLDVLHLSAGASVGLAVDNGKLVVEPSTRPRYTMAELLAASDYSQPQPPEEREWVDAPAVGRELI</sequence>
<proteinExistence type="predicted"/>
<dbReference type="eggNOG" id="COG2336">
    <property type="taxonomic scope" value="Bacteria"/>
</dbReference>
<feature type="domain" description="SpoVT-AbrB" evidence="2">
    <location>
        <begin position="11"/>
        <end position="56"/>
    </location>
</feature>
<dbReference type="Proteomes" id="UP000015523">
    <property type="component" value="Unassembled WGS sequence"/>
</dbReference>
<dbReference type="EMBL" id="AUWY01000033">
    <property type="protein sequence ID" value="EQB33580.1"/>
    <property type="molecule type" value="Genomic_DNA"/>
</dbReference>